<keyword evidence="4" id="KW-1185">Reference proteome</keyword>
<evidence type="ECO:0000313" key="4">
    <source>
        <dbReference type="Proteomes" id="UP000218554"/>
    </source>
</evidence>
<dbReference type="RefSeq" id="WP_003450688.1">
    <property type="nucleotide sequence ID" value="NZ_AJMR01000115.1"/>
</dbReference>
<proteinExistence type="predicted"/>
<name>A0AAD1BYI1_METFU</name>
<evidence type="ECO:0008006" key="5">
    <source>
        <dbReference type="Google" id="ProtNLM"/>
    </source>
</evidence>
<keyword evidence="2" id="KW-0812">Transmembrane</keyword>
<dbReference type="Gene3D" id="3.30.700.10">
    <property type="entry name" value="Glycoprotein, Type 4 Pilin"/>
    <property type="match status" value="1"/>
</dbReference>
<feature type="transmembrane region" description="Helical" evidence="2">
    <location>
        <begin position="291"/>
        <end position="314"/>
    </location>
</feature>
<reference evidence="4" key="1">
    <citation type="submission" date="2015-05" db="EMBL/GenBank/DDBJ databases">
        <title>Draft genome sequencing of a biphenyl-degrading bacterium, Pseudomonas balearica KF707 (=NBRC110670).</title>
        <authorList>
            <person name="Kimura N."/>
            <person name="Hirose J."/>
            <person name="Watanabe T."/>
            <person name="Suenaga H."/>
            <person name="Fujihara H."/>
            <person name="Noguchi M."/>
            <person name="Hashimoto M."/>
            <person name="Shimodaira J."/>
            <person name="Tsuchikane K."/>
            <person name="Hosoyama A."/>
            <person name="Yamazoe A."/>
            <person name="Fujita N."/>
            <person name="Furukawa K."/>
        </authorList>
    </citation>
    <scope>NUCLEOTIDE SEQUENCE [LARGE SCALE GENOMIC DNA]</scope>
    <source>
        <strain evidence="4">DSM 10086 / NBRC 110670 / KF707</strain>
    </source>
</reference>
<dbReference type="KEGG" id="pfuw:KF707C_5310"/>
<dbReference type="Proteomes" id="UP000218554">
    <property type="component" value="Chromosome"/>
</dbReference>
<dbReference type="PANTHER" id="PTHR34980">
    <property type="entry name" value="INNER MEMBRANE PROTEIN-RELATED-RELATED"/>
    <property type="match status" value="1"/>
</dbReference>
<feature type="transmembrane region" description="Helical" evidence="2">
    <location>
        <begin position="251"/>
        <end position="271"/>
    </location>
</feature>
<evidence type="ECO:0000256" key="2">
    <source>
        <dbReference type="SAM" id="Phobius"/>
    </source>
</evidence>
<dbReference type="PANTHER" id="PTHR34980:SF3">
    <property type="entry name" value="BLR8105 PROTEIN"/>
    <property type="match status" value="1"/>
</dbReference>
<feature type="transmembrane region" description="Helical" evidence="2">
    <location>
        <begin position="190"/>
        <end position="211"/>
    </location>
</feature>
<evidence type="ECO:0000256" key="1">
    <source>
        <dbReference type="SAM" id="MobiDB-lite"/>
    </source>
</evidence>
<dbReference type="InterPro" id="IPR008523">
    <property type="entry name" value="DUF805"/>
</dbReference>
<feature type="region of interest" description="Disordered" evidence="1">
    <location>
        <begin position="81"/>
        <end position="103"/>
    </location>
</feature>
<keyword evidence="2" id="KW-1133">Transmembrane helix</keyword>
<sequence>MTEARYKIIFDGEPMPGVALETVKDNLARLFKSDASRIESLFGGRSVALKRDLLEAEADKYLAALLKAGAKVRKEQDSSSGLSLLATDDHPDPAAPASAQDDYQTMDCPKCGHTQPKSAECQACGVIIEKYLARQAQLADEAVQASTTIGTVGEPASPYAPPQAQVGESLPEFGELKVFSLQGRIGRLRYLAWSTVMMLAFLPIGILIFSSSVLSETVAAIVTVLVSLAVIAVSVCMGVQRVHDMGWSGWLWLLNFVPVIGWVFSLLMLFMPGTAGANRYGPPPPPNSRAVKVLACLFLVPIMGIIAAIAIPAYQDYVMRAQLESPASFEAPAEMPAIQDQSAQ</sequence>
<gene>
    <name evidence="3" type="ORF">KF707C_5310</name>
</gene>
<dbReference type="AlphaFoldDB" id="A0AAD1BYI1"/>
<reference evidence="3 4" key="2">
    <citation type="journal article" date="2017" name="Int. J. Syst. Evol. Microbiol.">
        <title>Pseudomonas furukawaii sp. nov., a polychlorinated biphenyl-degrading bacterium isolated from biphenyl-contaminated soil in Japan.</title>
        <authorList>
            <person name="Kimura N."/>
            <person name="Watanabe T."/>
            <person name="Suenaga H."/>
            <person name="Fujihara H."/>
            <person name="Futagami T."/>
            <person name="Goto M."/>
            <person name="Hanada S."/>
            <person name="Hirose J."/>
        </authorList>
    </citation>
    <scope>NUCLEOTIDE SEQUENCE [LARGE SCALE GENOMIC DNA]</scope>
    <source>
        <strain evidence="4">DSM 10086 / NBRC 110670 / KF707</strain>
    </source>
</reference>
<dbReference type="GO" id="GO:0005886">
    <property type="term" value="C:plasma membrane"/>
    <property type="evidence" value="ECO:0007669"/>
    <property type="project" value="TreeGrafter"/>
</dbReference>
<feature type="transmembrane region" description="Helical" evidence="2">
    <location>
        <begin position="217"/>
        <end position="239"/>
    </location>
</feature>
<accession>A0AAD1BYI1</accession>
<evidence type="ECO:0000313" key="3">
    <source>
        <dbReference type="EMBL" id="BAU72219.1"/>
    </source>
</evidence>
<dbReference type="EMBL" id="AP014862">
    <property type="protein sequence ID" value="BAU72219.1"/>
    <property type="molecule type" value="Genomic_DNA"/>
</dbReference>
<dbReference type="Pfam" id="PF05656">
    <property type="entry name" value="DUF805"/>
    <property type="match status" value="1"/>
</dbReference>
<protein>
    <recommendedName>
        <fullName evidence="5">DUF805 domain-containing protein</fullName>
    </recommendedName>
</protein>
<keyword evidence="2" id="KW-0472">Membrane</keyword>
<organism evidence="3 4">
    <name type="scientific">Metapseudomonas furukawaii</name>
    <name type="common">Pseudomonas furukawaii</name>
    <dbReference type="NCBI Taxonomy" id="1149133"/>
    <lineage>
        <taxon>Bacteria</taxon>
        <taxon>Pseudomonadati</taxon>
        <taxon>Pseudomonadota</taxon>
        <taxon>Gammaproteobacteria</taxon>
        <taxon>Pseudomonadales</taxon>
        <taxon>Pseudomonadaceae</taxon>
        <taxon>Metapseudomonas</taxon>
    </lineage>
</organism>